<name>A0ABS7U9I5_9ACTN</name>
<feature type="compositionally biased region" description="Basic residues" evidence="1">
    <location>
        <begin position="33"/>
        <end position="51"/>
    </location>
</feature>
<dbReference type="EMBL" id="JAIQZJ010000002">
    <property type="protein sequence ID" value="MBZ5737648.1"/>
    <property type="molecule type" value="Genomic_DNA"/>
</dbReference>
<evidence type="ECO:0000256" key="1">
    <source>
        <dbReference type="SAM" id="MobiDB-lite"/>
    </source>
</evidence>
<gene>
    <name evidence="2" type="ORF">K8U61_05700</name>
</gene>
<dbReference type="Proteomes" id="UP000780875">
    <property type="component" value="Unassembled WGS sequence"/>
</dbReference>
<dbReference type="RefSeq" id="WP_224122024.1">
    <property type="nucleotide sequence ID" value="NZ_JAIQZJ010000002.1"/>
</dbReference>
<sequence>MYSSITMTTPILDPAGALMLAGLSQSGDDRTRGARRRRRFQRHSKLLKQLA</sequence>
<evidence type="ECO:0000313" key="3">
    <source>
        <dbReference type="Proteomes" id="UP000780875"/>
    </source>
</evidence>
<keyword evidence="3" id="KW-1185">Reference proteome</keyword>
<evidence type="ECO:0000313" key="2">
    <source>
        <dbReference type="EMBL" id="MBZ5737648.1"/>
    </source>
</evidence>
<proteinExistence type="predicted"/>
<organism evidence="2 3">
    <name type="scientific">Nocardioides mangrovi</name>
    <dbReference type="NCBI Taxonomy" id="2874580"/>
    <lineage>
        <taxon>Bacteria</taxon>
        <taxon>Bacillati</taxon>
        <taxon>Actinomycetota</taxon>
        <taxon>Actinomycetes</taxon>
        <taxon>Propionibacteriales</taxon>
        <taxon>Nocardioidaceae</taxon>
        <taxon>Nocardioides</taxon>
    </lineage>
</organism>
<reference evidence="2 3" key="1">
    <citation type="submission" date="2021-09" db="EMBL/GenBank/DDBJ databases">
        <title>Whole genome sequence of Nocardioides sp. GBK3QG-3.</title>
        <authorList>
            <person name="Tuo L."/>
        </authorList>
    </citation>
    <scope>NUCLEOTIDE SEQUENCE [LARGE SCALE GENOMIC DNA]</scope>
    <source>
        <strain evidence="2 3">GBK3QG-3</strain>
    </source>
</reference>
<protein>
    <submittedName>
        <fullName evidence="2">Uncharacterized protein</fullName>
    </submittedName>
</protein>
<comment type="caution">
    <text evidence="2">The sequence shown here is derived from an EMBL/GenBank/DDBJ whole genome shotgun (WGS) entry which is preliminary data.</text>
</comment>
<feature type="region of interest" description="Disordered" evidence="1">
    <location>
        <begin position="23"/>
        <end position="51"/>
    </location>
</feature>
<accession>A0ABS7U9I5</accession>